<name>A0A0B9A670_BRELN</name>
<dbReference type="RefSeq" id="WP_039206286.1">
    <property type="nucleotide sequence ID" value="NZ_CP014869.1"/>
</dbReference>
<reference evidence="3 4" key="1">
    <citation type="submission" date="2014-11" db="EMBL/GenBank/DDBJ databases">
        <title>Draft Genome Sequence of Brevibacterium linens AE038-8.</title>
        <authorList>
            <person name="Maizel D."/>
            <person name="Utturkar S.M."/>
            <person name="Brown S.D."/>
            <person name="Ferrero M."/>
            <person name="Rosen B.P."/>
        </authorList>
    </citation>
    <scope>NUCLEOTIDE SEQUENCE [LARGE SCALE GENOMIC DNA]</scope>
    <source>
        <strain evidence="3 4">AE038-8</strain>
    </source>
</reference>
<accession>A0A0B9A670</accession>
<dbReference type="Pfam" id="PF00583">
    <property type="entry name" value="Acetyltransf_1"/>
    <property type="match status" value="1"/>
</dbReference>
<proteinExistence type="predicted"/>
<dbReference type="AlphaFoldDB" id="A0A0B9A670"/>
<dbReference type="OrthoDB" id="8593648at2"/>
<evidence type="ECO:0000313" key="3">
    <source>
        <dbReference type="EMBL" id="KHS54224.1"/>
    </source>
</evidence>
<feature type="domain" description="N-acetyltransferase" evidence="1">
    <location>
        <begin position="12"/>
        <end position="160"/>
    </location>
</feature>
<dbReference type="Gene3D" id="3.40.630.30">
    <property type="match status" value="1"/>
</dbReference>
<protein>
    <submittedName>
        <fullName evidence="2">GCN5 family acetyltransferase</fullName>
    </submittedName>
    <submittedName>
        <fullName evidence="3">GCN5-related N-acetyltransferase</fullName>
    </submittedName>
</protein>
<dbReference type="InterPro" id="IPR016181">
    <property type="entry name" value="Acyl_CoA_acyltransferase"/>
</dbReference>
<keyword evidence="3" id="KW-0808">Transferase</keyword>
<dbReference type="STRING" id="1703.BLSMQ_1268"/>
<evidence type="ECO:0000313" key="4">
    <source>
        <dbReference type="Proteomes" id="UP000031488"/>
    </source>
</evidence>
<dbReference type="EMBL" id="CP014869">
    <property type="protein sequence ID" value="AMT93410.1"/>
    <property type="molecule type" value="Genomic_DNA"/>
</dbReference>
<dbReference type="PATRIC" id="fig|1703.6.peg.60"/>
<dbReference type="CDD" id="cd04301">
    <property type="entry name" value="NAT_SF"/>
    <property type="match status" value="1"/>
</dbReference>
<evidence type="ECO:0000313" key="2">
    <source>
        <dbReference type="EMBL" id="AMT93410.1"/>
    </source>
</evidence>
<dbReference type="Proteomes" id="UP000031488">
    <property type="component" value="Unassembled WGS sequence"/>
</dbReference>
<dbReference type="KEGG" id="bly:A2T55_06120"/>
<dbReference type="PROSITE" id="PS51186">
    <property type="entry name" value="GNAT"/>
    <property type="match status" value="1"/>
</dbReference>
<gene>
    <name evidence="2" type="ORF">A2T55_06120</name>
    <name evidence="3" type="ORF">AE0388_0205</name>
</gene>
<dbReference type="InterPro" id="IPR000182">
    <property type="entry name" value="GNAT_dom"/>
</dbReference>
<dbReference type="SUPFAM" id="SSF55729">
    <property type="entry name" value="Acyl-CoA N-acyltransferases (Nat)"/>
    <property type="match status" value="1"/>
</dbReference>
<evidence type="ECO:0000313" key="5">
    <source>
        <dbReference type="Proteomes" id="UP000075950"/>
    </source>
</evidence>
<organism evidence="3 4">
    <name type="scientific">Brevibacterium linens</name>
    <dbReference type="NCBI Taxonomy" id="1703"/>
    <lineage>
        <taxon>Bacteria</taxon>
        <taxon>Bacillati</taxon>
        <taxon>Actinomycetota</taxon>
        <taxon>Actinomycetes</taxon>
        <taxon>Micrococcales</taxon>
        <taxon>Brevibacteriaceae</taxon>
        <taxon>Brevibacterium</taxon>
    </lineage>
</organism>
<accession>A0A142NLZ5</accession>
<evidence type="ECO:0000259" key="1">
    <source>
        <dbReference type="PROSITE" id="PS51186"/>
    </source>
</evidence>
<reference evidence="2" key="2">
    <citation type="submission" date="2016-03" db="EMBL/GenBank/DDBJ databases">
        <authorList>
            <person name="Zhu Y."/>
            <person name="Sun C."/>
        </authorList>
    </citation>
    <scope>NUCLEOTIDE SEQUENCE</scope>
    <source>
        <strain evidence="2">BS258</strain>
    </source>
</reference>
<reference evidence="5" key="3">
    <citation type="submission" date="2016-03" db="EMBL/GenBank/DDBJ databases">
        <authorList>
            <person name="Ploux O."/>
        </authorList>
    </citation>
    <scope>NUCLEOTIDE SEQUENCE [LARGE SCALE GENOMIC DNA]</scope>
    <source>
        <strain evidence="5">BS258</strain>
    </source>
</reference>
<dbReference type="EMBL" id="JTJZ01000008">
    <property type="protein sequence ID" value="KHS54224.1"/>
    <property type="molecule type" value="Genomic_DNA"/>
</dbReference>
<keyword evidence="4" id="KW-1185">Reference proteome</keyword>
<sequence length="162" mass="18234">MAVDETIDTEQLSISPLDEVDAREMREFLLGAQENFWGDRDLSGDHDAYWFRQFVTSGLVARYRSEIVGYLLGVIPHDGPAYIHLVAARTDFRHQGIGRHLYQYFIDRSRQLGVSSVQATTKPESSGAISFHSSMGFSGELIEDYAGPGDPRVFFELKLAED</sequence>
<dbReference type="Proteomes" id="UP000075950">
    <property type="component" value="Chromosome"/>
</dbReference>
<dbReference type="GO" id="GO:0016747">
    <property type="term" value="F:acyltransferase activity, transferring groups other than amino-acyl groups"/>
    <property type="evidence" value="ECO:0007669"/>
    <property type="project" value="InterPro"/>
</dbReference>